<dbReference type="SFLD" id="SFLDG01086">
    <property type="entry name" value="elongater_protein-like"/>
    <property type="match status" value="1"/>
</dbReference>
<dbReference type="InterPro" id="IPR023404">
    <property type="entry name" value="rSAM_horseshoe"/>
</dbReference>
<dbReference type="STRING" id="1969733.B5V00_00260"/>
<dbReference type="SFLD" id="SFLDG01082">
    <property type="entry name" value="B12-binding_domain_containing"/>
    <property type="match status" value="1"/>
</dbReference>
<protein>
    <recommendedName>
        <fullName evidence="7">Radical SAM core domain-containing protein</fullName>
    </recommendedName>
</protein>
<dbReference type="InterPro" id="IPR032432">
    <property type="entry name" value="Radical_SAM_C"/>
</dbReference>
<name>A0A1X0YDQ8_9BACT</name>
<dbReference type="GO" id="GO:0005737">
    <property type="term" value="C:cytoplasm"/>
    <property type="evidence" value="ECO:0007669"/>
    <property type="project" value="TreeGrafter"/>
</dbReference>
<dbReference type="RefSeq" id="WP_085008317.1">
    <property type="nucleotide sequence ID" value="NZ_NAAD01000001.1"/>
</dbReference>
<feature type="domain" description="Radical SAM core" evidence="7">
    <location>
        <begin position="1"/>
        <end position="234"/>
    </location>
</feature>
<dbReference type="EMBL" id="NAAD01000001">
    <property type="protein sequence ID" value="ORJ63335.1"/>
    <property type="molecule type" value="Genomic_DNA"/>
</dbReference>
<accession>A0A1X0YDQ8</accession>
<proteinExistence type="predicted"/>
<dbReference type="SMART" id="SM00729">
    <property type="entry name" value="Elp3"/>
    <property type="match status" value="1"/>
</dbReference>
<evidence type="ECO:0000259" key="7">
    <source>
        <dbReference type="PROSITE" id="PS51918"/>
    </source>
</evidence>
<gene>
    <name evidence="8" type="ORF">B5V00_00260</name>
</gene>
<keyword evidence="4" id="KW-0479">Metal-binding</keyword>
<evidence type="ECO:0000256" key="3">
    <source>
        <dbReference type="ARBA" id="ARBA00022691"/>
    </source>
</evidence>
<dbReference type="GO" id="GO:0046872">
    <property type="term" value="F:metal ion binding"/>
    <property type="evidence" value="ECO:0007669"/>
    <property type="project" value="UniProtKB-KW"/>
</dbReference>
<evidence type="ECO:0000256" key="5">
    <source>
        <dbReference type="ARBA" id="ARBA00023004"/>
    </source>
</evidence>
<dbReference type="InterPro" id="IPR039661">
    <property type="entry name" value="ELP3"/>
</dbReference>
<dbReference type="PANTHER" id="PTHR11135:SF0">
    <property type="entry name" value="ELONGATOR COMPLEX PROTEIN 3"/>
    <property type="match status" value="1"/>
</dbReference>
<comment type="caution">
    <text evidence="8">The sequence shown here is derived from an EMBL/GenBank/DDBJ whole genome shotgun (WGS) entry which is preliminary data.</text>
</comment>
<evidence type="ECO:0000256" key="1">
    <source>
        <dbReference type="ARBA" id="ARBA00001966"/>
    </source>
</evidence>
<dbReference type="GO" id="GO:0002926">
    <property type="term" value="P:tRNA wobble base 5-methoxycarbonylmethyl-2-thiouridinylation"/>
    <property type="evidence" value="ECO:0007669"/>
    <property type="project" value="TreeGrafter"/>
</dbReference>
<dbReference type="PANTHER" id="PTHR11135">
    <property type="entry name" value="HISTONE ACETYLTRANSFERASE-RELATED"/>
    <property type="match status" value="1"/>
</dbReference>
<dbReference type="Gene3D" id="3.80.30.20">
    <property type="entry name" value="tm_1862 like domain"/>
    <property type="match status" value="1"/>
</dbReference>
<dbReference type="GO" id="GO:0003824">
    <property type="term" value="F:catalytic activity"/>
    <property type="evidence" value="ECO:0007669"/>
    <property type="project" value="InterPro"/>
</dbReference>
<dbReference type="CDD" id="cd01335">
    <property type="entry name" value="Radical_SAM"/>
    <property type="match status" value="1"/>
</dbReference>
<evidence type="ECO:0000256" key="2">
    <source>
        <dbReference type="ARBA" id="ARBA00022485"/>
    </source>
</evidence>
<sequence>MKCRSIYPIFLSRYGCRSRCVYCRQEIHSDGDRSWSPEQVQQTLATWLPERGAGEIAYYGGSFSLLPLSLQRAYLDVAGVFVAAGRVRGIRISTHPAGLGDAQLEILHGRPVSCVEVGCQSFSDRVLERAGRGHDAADIRAGVARLHSLKVRIGLQLMPGLPGGDRAEALASLRQALQLRPDFIRIYPTVVLPGTPLEEMLLRGRYRAWSLDEAVETCADMLLTCLRAGIPVIRIGLPPLDVPAVAGPRHPALGQLVICRLWRRALAAALEQKNGTIQVSPVSLSDVLGHRRSNLRFLQERFGPLAVRTSRTLDRHSFLVGSELFSWPEMAAAGSHSEAYYAA</sequence>
<dbReference type="OrthoDB" id="9815044at2"/>
<dbReference type="AlphaFoldDB" id="A0A1X0YDQ8"/>
<keyword evidence="9" id="KW-1185">Reference proteome</keyword>
<keyword evidence="3" id="KW-0949">S-adenosyl-L-methionine</keyword>
<dbReference type="SUPFAM" id="SSF102114">
    <property type="entry name" value="Radical SAM enzymes"/>
    <property type="match status" value="1"/>
</dbReference>
<dbReference type="Proteomes" id="UP000193136">
    <property type="component" value="Unassembled WGS sequence"/>
</dbReference>
<organism evidence="8 9">
    <name type="scientific">Geothermobacter hydrogeniphilus</name>
    <dbReference type="NCBI Taxonomy" id="1969733"/>
    <lineage>
        <taxon>Bacteria</taxon>
        <taxon>Pseudomonadati</taxon>
        <taxon>Thermodesulfobacteriota</taxon>
        <taxon>Desulfuromonadia</taxon>
        <taxon>Desulfuromonadales</taxon>
        <taxon>Geothermobacteraceae</taxon>
        <taxon>Geothermobacter</taxon>
    </lineage>
</organism>
<dbReference type="InterPro" id="IPR058240">
    <property type="entry name" value="rSAM_sf"/>
</dbReference>
<evidence type="ECO:0000313" key="8">
    <source>
        <dbReference type="EMBL" id="ORJ63335.1"/>
    </source>
</evidence>
<dbReference type="InterPro" id="IPR006638">
    <property type="entry name" value="Elp3/MiaA/NifB-like_rSAM"/>
</dbReference>
<dbReference type="GO" id="GO:0051539">
    <property type="term" value="F:4 iron, 4 sulfur cluster binding"/>
    <property type="evidence" value="ECO:0007669"/>
    <property type="project" value="UniProtKB-KW"/>
</dbReference>
<evidence type="ECO:0000256" key="6">
    <source>
        <dbReference type="ARBA" id="ARBA00023014"/>
    </source>
</evidence>
<dbReference type="InterPro" id="IPR007197">
    <property type="entry name" value="rSAM"/>
</dbReference>
<dbReference type="SFLD" id="SFLDS00029">
    <property type="entry name" value="Radical_SAM"/>
    <property type="match status" value="1"/>
</dbReference>
<dbReference type="Pfam" id="PF04055">
    <property type="entry name" value="Radical_SAM"/>
    <property type="match status" value="1"/>
</dbReference>
<keyword evidence="6" id="KW-0411">Iron-sulfur</keyword>
<keyword evidence="2" id="KW-0004">4Fe-4S</keyword>
<keyword evidence="5" id="KW-0408">Iron</keyword>
<evidence type="ECO:0000313" key="9">
    <source>
        <dbReference type="Proteomes" id="UP000193136"/>
    </source>
</evidence>
<comment type="cofactor">
    <cofactor evidence="1">
        <name>[4Fe-4S] cluster</name>
        <dbReference type="ChEBI" id="CHEBI:49883"/>
    </cofactor>
</comment>
<dbReference type="PROSITE" id="PS51918">
    <property type="entry name" value="RADICAL_SAM"/>
    <property type="match status" value="1"/>
</dbReference>
<reference evidence="8 9" key="1">
    <citation type="submission" date="2017-03" db="EMBL/GenBank/DDBJ databases">
        <title>Genome sequence of Geothermobacter sp. EPR-M, Deep-Sea Iron Reducer.</title>
        <authorList>
            <person name="Tully B."/>
            <person name="Savalia P."/>
            <person name="Abuyen K."/>
            <person name="Baughan C."/>
            <person name="Romero E."/>
            <person name="Ronkowski C."/>
            <person name="Torres B."/>
            <person name="Tremblay J."/>
            <person name="Trujillo A."/>
            <person name="Tyler M."/>
            <person name="Perez-Rodriguez I."/>
            <person name="Amend J."/>
        </authorList>
    </citation>
    <scope>NUCLEOTIDE SEQUENCE [LARGE SCALE GENOMIC DNA]</scope>
    <source>
        <strain evidence="8 9">EPR-M</strain>
    </source>
</reference>
<evidence type="ECO:0000256" key="4">
    <source>
        <dbReference type="ARBA" id="ARBA00022723"/>
    </source>
</evidence>
<dbReference type="Pfam" id="PF16199">
    <property type="entry name" value="Radical_SAM_C"/>
    <property type="match status" value="1"/>
</dbReference>